<comment type="caution">
    <text evidence="2">The sequence shown here is derived from an EMBL/GenBank/DDBJ whole genome shotgun (WGS) entry which is preliminary data.</text>
</comment>
<dbReference type="GO" id="GO:0005737">
    <property type="term" value="C:cytoplasm"/>
    <property type="evidence" value="ECO:0007669"/>
    <property type="project" value="TreeGrafter"/>
</dbReference>
<dbReference type="GO" id="GO:0016791">
    <property type="term" value="F:phosphatase activity"/>
    <property type="evidence" value="ECO:0007669"/>
    <property type="project" value="TreeGrafter"/>
</dbReference>
<sequence>MGTWHDCRRDIDENQLFVLGDVHGQALALEEALTTIAAIPRAAARRKLVFLGDIIDRGPQNLQAIHLTLTAQEAARVDEVVLLPDNHELMLLDALDDPMRYMGDWLDNGGATVIAEAKPPASVRLLRDFAEIVQRIVPSAFLAAIREAPSHHRVGNLLLVHAGLSPDQTPEAFLKLPKEGAYGTHWAWSRRPFLDWRGGWGPEGQWLVVHGHTPAVRRLGDPSRFLALANRRRTHGRICLNAGAAYGLPQVGWAEFRTDRFRLAVSRAS</sequence>
<dbReference type="InterPro" id="IPR006186">
    <property type="entry name" value="Ser/Thr-sp_prot-phosphatase"/>
</dbReference>
<dbReference type="AlphaFoldDB" id="A0A2T6AJF9"/>
<dbReference type="PANTHER" id="PTHR42850:SF4">
    <property type="entry name" value="ZINC-DEPENDENT ENDOPOLYPHOSPHATASE"/>
    <property type="match status" value="1"/>
</dbReference>
<evidence type="ECO:0000259" key="1">
    <source>
        <dbReference type="Pfam" id="PF00149"/>
    </source>
</evidence>
<dbReference type="Pfam" id="PF00149">
    <property type="entry name" value="Metallophos"/>
    <property type="match status" value="1"/>
</dbReference>
<dbReference type="Proteomes" id="UP000244224">
    <property type="component" value="Unassembled WGS sequence"/>
</dbReference>
<keyword evidence="3" id="KW-1185">Reference proteome</keyword>
<protein>
    <submittedName>
        <fullName evidence="2">Serine/threonine protein phosphatase 1</fullName>
    </submittedName>
</protein>
<name>A0A2T6AJF9_9RHOB</name>
<dbReference type="GO" id="GO:0110154">
    <property type="term" value="P:RNA decapping"/>
    <property type="evidence" value="ECO:0007669"/>
    <property type="project" value="TreeGrafter"/>
</dbReference>
<accession>A0A2T6AJF9</accession>
<proteinExistence type="predicted"/>
<evidence type="ECO:0000313" key="3">
    <source>
        <dbReference type="Proteomes" id="UP000244224"/>
    </source>
</evidence>
<dbReference type="InterPro" id="IPR050126">
    <property type="entry name" value="Ap4A_hydrolase"/>
</dbReference>
<evidence type="ECO:0000313" key="2">
    <source>
        <dbReference type="EMBL" id="PTX43896.1"/>
    </source>
</evidence>
<feature type="domain" description="Calcineurin-like phosphoesterase" evidence="1">
    <location>
        <begin position="17"/>
        <end position="217"/>
    </location>
</feature>
<dbReference type="EMBL" id="QBKP01000024">
    <property type="protein sequence ID" value="PTX43896.1"/>
    <property type="molecule type" value="Genomic_DNA"/>
</dbReference>
<dbReference type="PANTHER" id="PTHR42850">
    <property type="entry name" value="METALLOPHOSPHOESTERASE"/>
    <property type="match status" value="1"/>
</dbReference>
<organism evidence="2 3">
    <name type="scientific">Gemmobacter caeni</name>
    <dbReference type="NCBI Taxonomy" id="589035"/>
    <lineage>
        <taxon>Bacteria</taxon>
        <taxon>Pseudomonadati</taxon>
        <taxon>Pseudomonadota</taxon>
        <taxon>Alphaproteobacteria</taxon>
        <taxon>Rhodobacterales</taxon>
        <taxon>Paracoccaceae</taxon>
        <taxon>Gemmobacter</taxon>
    </lineage>
</organism>
<dbReference type="InterPro" id="IPR004843">
    <property type="entry name" value="Calcineurin-like_PHP"/>
</dbReference>
<dbReference type="PRINTS" id="PR00114">
    <property type="entry name" value="STPHPHTASE"/>
</dbReference>
<dbReference type="InterPro" id="IPR029052">
    <property type="entry name" value="Metallo-depent_PP-like"/>
</dbReference>
<dbReference type="Gene3D" id="3.60.21.10">
    <property type="match status" value="1"/>
</dbReference>
<gene>
    <name evidence="2" type="ORF">C8N34_12429</name>
</gene>
<dbReference type="GO" id="GO:0008803">
    <property type="term" value="F:bis(5'-nucleosyl)-tetraphosphatase (symmetrical) activity"/>
    <property type="evidence" value="ECO:0007669"/>
    <property type="project" value="TreeGrafter"/>
</dbReference>
<reference evidence="2 3" key="1">
    <citation type="submission" date="2018-04" db="EMBL/GenBank/DDBJ databases">
        <title>Genomic Encyclopedia of Archaeal and Bacterial Type Strains, Phase II (KMG-II): from individual species to whole genera.</title>
        <authorList>
            <person name="Goeker M."/>
        </authorList>
    </citation>
    <scope>NUCLEOTIDE SEQUENCE [LARGE SCALE GENOMIC DNA]</scope>
    <source>
        <strain evidence="2 3">DSM 21823</strain>
    </source>
</reference>
<dbReference type="SUPFAM" id="SSF56300">
    <property type="entry name" value="Metallo-dependent phosphatases"/>
    <property type="match status" value="1"/>
</dbReference>